<sequence length="329" mass="36055">MVKILVIGASGYIGLRVVQHLRRADHIVYGASRSATSATLLSENEAIPVLGTVDDWVQAIKNEHIDTVVDLAGDYDGIKNIVKPIIQAAKERESNFGNKLNYVYVSGIWLHGSGQKYIDELTPTGLKVSPSQPPSLVSWRPNLERELLSYRDHLNIVILRPSLVYGGAGNVWDLYFSQIYNQIQASADAPLKLAAKPDGAFSLIHLDDVGSAVVAAVGKAEVLAATKDSRVVPIFDLTTSHESTAYILQRVAQELGHKTGKIEFQPLPTGTDIESLFMIAFNTSLVHSANTRAQSLLGWTPSRTRGFAVDAQIYTQAWKARFLAIQHKK</sequence>
<evidence type="ECO:0000259" key="1">
    <source>
        <dbReference type="Pfam" id="PF01370"/>
    </source>
</evidence>
<dbReference type="PANTHER" id="PTHR48079">
    <property type="entry name" value="PROTEIN YEEZ"/>
    <property type="match status" value="1"/>
</dbReference>
<dbReference type="GO" id="GO:0004029">
    <property type="term" value="F:aldehyde dehydrogenase (NAD+) activity"/>
    <property type="evidence" value="ECO:0007669"/>
    <property type="project" value="TreeGrafter"/>
</dbReference>
<dbReference type="InterPro" id="IPR051783">
    <property type="entry name" value="NAD(P)-dependent_oxidoreduct"/>
</dbReference>
<dbReference type="AlphaFoldDB" id="A0A9P5SJ49"/>
<dbReference type="Pfam" id="PF01370">
    <property type="entry name" value="Epimerase"/>
    <property type="match status" value="1"/>
</dbReference>
<accession>A0A9P5SJ49</accession>
<comment type="caution">
    <text evidence="2">The sequence shown here is derived from an EMBL/GenBank/DDBJ whole genome shotgun (WGS) entry which is preliminary data.</text>
</comment>
<gene>
    <name evidence="2" type="ORF">BG006_009099</name>
</gene>
<dbReference type="EMBL" id="JAAAUY010000646">
    <property type="protein sequence ID" value="KAF9327613.1"/>
    <property type="molecule type" value="Genomic_DNA"/>
</dbReference>
<evidence type="ECO:0000313" key="2">
    <source>
        <dbReference type="EMBL" id="KAF9327613.1"/>
    </source>
</evidence>
<organism evidence="2 3">
    <name type="scientific">Podila minutissima</name>
    <dbReference type="NCBI Taxonomy" id="64525"/>
    <lineage>
        <taxon>Eukaryota</taxon>
        <taxon>Fungi</taxon>
        <taxon>Fungi incertae sedis</taxon>
        <taxon>Mucoromycota</taxon>
        <taxon>Mortierellomycotina</taxon>
        <taxon>Mortierellomycetes</taxon>
        <taxon>Mortierellales</taxon>
        <taxon>Mortierellaceae</taxon>
        <taxon>Podila</taxon>
    </lineage>
</organism>
<dbReference type="PANTHER" id="PTHR48079:SF3">
    <property type="entry name" value="NAD-DEPENDENT EPIMERASE_DEHYDRATASE DOMAIN-CONTAINING PROTEIN"/>
    <property type="match status" value="1"/>
</dbReference>
<dbReference type="InterPro" id="IPR001509">
    <property type="entry name" value="Epimerase_deHydtase"/>
</dbReference>
<proteinExistence type="predicted"/>
<evidence type="ECO:0000313" key="3">
    <source>
        <dbReference type="Proteomes" id="UP000696485"/>
    </source>
</evidence>
<keyword evidence="3" id="KW-1185">Reference proteome</keyword>
<dbReference type="GO" id="GO:0005737">
    <property type="term" value="C:cytoplasm"/>
    <property type="evidence" value="ECO:0007669"/>
    <property type="project" value="TreeGrafter"/>
</dbReference>
<protein>
    <recommendedName>
        <fullName evidence="1">NAD-dependent epimerase/dehydratase domain-containing protein</fullName>
    </recommendedName>
</protein>
<reference evidence="2" key="1">
    <citation type="journal article" date="2020" name="Fungal Divers.">
        <title>Resolving the Mortierellaceae phylogeny through synthesis of multi-gene phylogenetics and phylogenomics.</title>
        <authorList>
            <person name="Vandepol N."/>
            <person name="Liber J."/>
            <person name="Desiro A."/>
            <person name="Na H."/>
            <person name="Kennedy M."/>
            <person name="Barry K."/>
            <person name="Grigoriev I.V."/>
            <person name="Miller A.N."/>
            <person name="O'Donnell K."/>
            <person name="Stajich J.E."/>
            <person name="Bonito G."/>
        </authorList>
    </citation>
    <scope>NUCLEOTIDE SEQUENCE</scope>
    <source>
        <strain evidence="2">NVP1</strain>
    </source>
</reference>
<dbReference type="InterPro" id="IPR036291">
    <property type="entry name" value="NAD(P)-bd_dom_sf"/>
</dbReference>
<feature type="domain" description="NAD-dependent epimerase/dehydratase" evidence="1">
    <location>
        <begin position="4"/>
        <end position="79"/>
    </location>
</feature>
<dbReference type="Gene3D" id="3.40.50.720">
    <property type="entry name" value="NAD(P)-binding Rossmann-like Domain"/>
    <property type="match status" value="1"/>
</dbReference>
<name>A0A9P5SJ49_9FUNG</name>
<dbReference type="SUPFAM" id="SSF51735">
    <property type="entry name" value="NAD(P)-binding Rossmann-fold domains"/>
    <property type="match status" value="1"/>
</dbReference>
<dbReference type="Proteomes" id="UP000696485">
    <property type="component" value="Unassembled WGS sequence"/>
</dbReference>